<dbReference type="EMBL" id="JAAALK010000285">
    <property type="protein sequence ID" value="KAG8065278.1"/>
    <property type="molecule type" value="Genomic_DNA"/>
</dbReference>
<reference evidence="2" key="2">
    <citation type="submission" date="2021-02" db="EMBL/GenBank/DDBJ databases">
        <authorList>
            <person name="Kimball J.A."/>
            <person name="Haas M.W."/>
            <person name="Macchietto M."/>
            <person name="Kono T."/>
            <person name="Duquette J."/>
            <person name="Shao M."/>
        </authorList>
    </citation>
    <scope>NUCLEOTIDE SEQUENCE</scope>
    <source>
        <tissue evidence="2">Fresh leaf tissue</tissue>
    </source>
</reference>
<sequence length="108" mass="12005">MWKVREQQSDPQTTVPSSGEIIGFGDCASKDELQKIEGKFDASMNAMQLSIQALAGNIATLMANVQRIAPEQQPPAPMHEVEADEEDIDYDSAHDASQDHRHPRVHEH</sequence>
<dbReference type="AlphaFoldDB" id="A0A8J5S6B9"/>
<gene>
    <name evidence="2" type="ORF">GUJ93_ZPchr0004g39071</name>
</gene>
<evidence type="ECO:0000256" key="1">
    <source>
        <dbReference type="SAM" id="MobiDB-lite"/>
    </source>
</evidence>
<proteinExistence type="predicted"/>
<feature type="region of interest" description="Disordered" evidence="1">
    <location>
        <begin position="1"/>
        <end position="23"/>
    </location>
</feature>
<protein>
    <submittedName>
        <fullName evidence="2">Uncharacterized protein</fullName>
    </submittedName>
</protein>
<evidence type="ECO:0000313" key="2">
    <source>
        <dbReference type="EMBL" id="KAG8065278.1"/>
    </source>
</evidence>
<organism evidence="2 3">
    <name type="scientific">Zizania palustris</name>
    <name type="common">Northern wild rice</name>
    <dbReference type="NCBI Taxonomy" id="103762"/>
    <lineage>
        <taxon>Eukaryota</taxon>
        <taxon>Viridiplantae</taxon>
        <taxon>Streptophyta</taxon>
        <taxon>Embryophyta</taxon>
        <taxon>Tracheophyta</taxon>
        <taxon>Spermatophyta</taxon>
        <taxon>Magnoliopsida</taxon>
        <taxon>Liliopsida</taxon>
        <taxon>Poales</taxon>
        <taxon>Poaceae</taxon>
        <taxon>BOP clade</taxon>
        <taxon>Oryzoideae</taxon>
        <taxon>Oryzeae</taxon>
        <taxon>Zizaniinae</taxon>
        <taxon>Zizania</taxon>
    </lineage>
</organism>
<accession>A0A8J5S6B9</accession>
<evidence type="ECO:0000313" key="3">
    <source>
        <dbReference type="Proteomes" id="UP000729402"/>
    </source>
</evidence>
<comment type="caution">
    <text evidence="2">The sequence shown here is derived from an EMBL/GenBank/DDBJ whole genome shotgun (WGS) entry which is preliminary data.</text>
</comment>
<dbReference type="Proteomes" id="UP000729402">
    <property type="component" value="Unassembled WGS sequence"/>
</dbReference>
<feature type="compositionally biased region" description="Basic and acidic residues" evidence="1">
    <location>
        <begin position="91"/>
        <end position="108"/>
    </location>
</feature>
<feature type="region of interest" description="Disordered" evidence="1">
    <location>
        <begin position="69"/>
        <end position="108"/>
    </location>
</feature>
<name>A0A8J5S6B9_ZIZPA</name>
<reference evidence="2" key="1">
    <citation type="journal article" date="2021" name="bioRxiv">
        <title>Whole Genome Assembly and Annotation of Northern Wild Rice, Zizania palustris L., Supports a Whole Genome Duplication in the Zizania Genus.</title>
        <authorList>
            <person name="Haas M."/>
            <person name="Kono T."/>
            <person name="Macchietto M."/>
            <person name="Millas R."/>
            <person name="McGilp L."/>
            <person name="Shao M."/>
            <person name="Duquette J."/>
            <person name="Hirsch C.N."/>
            <person name="Kimball J."/>
        </authorList>
    </citation>
    <scope>NUCLEOTIDE SEQUENCE</scope>
    <source>
        <tissue evidence="2">Fresh leaf tissue</tissue>
    </source>
</reference>
<keyword evidence="3" id="KW-1185">Reference proteome</keyword>